<feature type="chain" id="PRO_5046324245" evidence="3">
    <location>
        <begin position="21"/>
        <end position="375"/>
    </location>
</feature>
<evidence type="ECO:0000313" key="7">
    <source>
        <dbReference type="Proteomes" id="UP001621964"/>
    </source>
</evidence>
<evidence type="ECO:0000313" key="6">
    <source>
        <dbReference type="EMBL" id="MFK7641540.1"/>
    </source>
</evidence>
<dbReference type="Pfam" id="PF25876">
    <property type="entry name" value="HH_MFP_RND"/>
    <property type="match status" value="1"/>
</dbReference>
<reference evidence="6 7" key="1">
    <citation type="submission" date="2024-11" db="EMBL/GenBank/DDBJ databases">
        <authorList>
            <person name="Mikucki A.G."/>
            <person name="Kahler C.M."/>
        </authorList>
    </citation>
    <scope>NUCLEOTIDE SEQUENCE [LARGE SCALE GENOMIC DNA]</scope>
    <source>
        <strain evidence="6 7">EXNM717</strain>
    </source>
</reference>
<dbReference type="InterPro" id="IPR006143">
    <property type="entry name" value="RND_pump_MFP"/>
</dbReference>
<dbReference type="NCBIfam" id="TIGR01730">
    <property type="entry name" value="RND_mfp"/>
    <property type="match status" value="1"/>
</dbReference>
<proteinExistence type="inferred from homology"/>
<dbReference type="Gene3D" id="2.40.30.170">
    <property type="match status" value="1"/>
</dbReference>
<keyword evidence="3" id="KW-0732">Signal</keyword>
<feature type="coiled-coil region" evidence="2">
    <location>
        <begin position="102"/>
        <end position="129"/>
    </location>
</feature>
<protein>
    <submittedName>
        <fullName evidence="6">Efflux RND transporter periplasmic adaptor subunit</fullName>
    </submittedName>
</protein>
<feature type="domain" description="Multidrug resistance protein MdtA-like C-terminal permuted SH3" evidence="5">
    <location>
        <begin position="302"/>
        <end position="354"/>
    </location>
</feature>
<sequence>MSLNPMLLRLLMISPLLLIAACGGAPEDKKEEPLRVTVVRAAPADMAQTLRLSGTLSAREDIAVSTPLQGLKIVAVYADAGDTVKRGQVLAQLEDVNADSQLRQTEAQLARAKAQLRSQQAAAAEAAATLKRYRPLAEADALSRQELDQQKSAAATAAANVEAAKADIAQLQAQLKDSRNQRGKTQIVAPADGVIAKRNAEAGALTGPDALFHIIKDGTVELAADAGADELPLLQNGARAQVSVRGRNEAVGGTVRLVPPEIDSSTRLGKVRITLARSDGLYTGTYGEANIRLPSYRAAAALPETAVSFDSEGKASVLAVDGNGRVSRVAVTAGRKQGGMVEIVSGLANGRAVVRRASAFVNEGDTVKAVEEKGK</sequence>
<dbReference type="SUPFAM" id="SSF111369">
    <property type="entry name" value="HlyD-like secretion proteins"/>
    <property type="match status" value="1"/>
</dbReference>
<comment type="similarity">
    <text evidence="1">Belongs to the membrane fusion protein (MFP) (TC 8.A.1) family.</text>
</comment>
<organism evidence="6 7">
    <name type="scientific">Neisseria oralis</name>
    <dbReference type="NCBI Taxonomy" id="1107316"/>
    <lineage>
        <taxon>Bacteria</taxon>
        <taxon>Pseudomonadati</taxon>
        <taxon>Pseudomonadota</taxon>
        <taxon>Betaproteobacteria</taxon>
        <taxon>Neisseriales</taxon>
        <taxon>Neisseriaceae</taxon>
        <taxon>Neisseria</taxon>
    </lineage>
</organism>
<evidence type="ECO:0000259" key="4">
    <source>
        <dbReference type="Pfam" id="PF25876"/>
    </source>
</evidence>
<feature type="signal peptide" evidence="3">
    <location>
        <begin position="1"/>
        <end position="20"/>
    </location>
</feature>
<evidence type="ECO:0000256" key="3">
    <source>
        <dbReference type="SAM" id="SignalP"/>
    </source>
</evidence>
<dbReference type="RefSeq" id="WP_405385533.1">
    <property type="nucleotide sequence ID" value="NZ_JBJGEB010000002.1"/>
</dbReference>
<keyword evidence="2" id="KW-0175">Coiled coil</keyword>
<keyword evidence="7" id="KW-1185">Reference proteome</keyword>
<dbReference type="EMBL" id="JBJGEB010000002">
    <property type="protein sequence ID" value="MFK7641540.1"/>
    <property type="molecule type" value="Genomic_DNA"/>
</dbReference>
<feature type="domain" description="Multidrug resistance protein MdtA-like alpha-helical hairpin" evidence="4">
    <location>
        <begin position="108"/>
        <end position="176"/>
    </location>
</feature>
<dbReference type="Pfam" id="PF25967">
    <property type="entry name" value="RND-MFP_C"/>
    <property type="match status" value="1"/>
</dbReference>
<accession>A0ABW8Q2W1</accession>
<gene>
    <name evidence="6" type="ORF">ACI43T_03385</name>
</gene>
<dbReference type="Gene3D" id="2.40.420.20">
    <property type="match status" value="1"/>
</dbReference>
<evidence type="ECO:0000259" key="5">
    <source>
        <dbReference type="Pfam" id="PF25967"/>
    </source>
</evidence>
<dbReference type="Proteomes" id="UP001621964">
    <property type="component" value="Unassembled WGS sequence"/>
</dbReference>
<feature type="coiled-coil region" evidence="2">
    <location>
        <begin position="154"/>
        <end position="181"/>
    </location>
</feature>
<dbReference type="Gene3D" id="2.40.50.100">
    <property type="match status" value="1"/>
</dbReference>
<name>A0ABW8Q2W1_9NEIS</name>
<dbReference type="PANTHER" id="PTHR30469:SF15">
    <property type="entry name" value="HLYD FAMILY OF SECRETION PROTEINS"/>
    <property type="match status" value="1"/>
</dbReference>
<dbReference type="InterPro" id="IPR058624">
    <property type="entry name" value="MdtA-like_HH"/>
</dbReference>
<dbReference type="Gene3D" id="1.10.287.470">
    <property type="entry name" value="Helix hairpin bin"/>
    <property type="match status" value="1"/>
</dbReference>
<evidence type="ECO:0000256" key="1">
    <source>
        <dbReference type="ARBA" id="ARBA00009477"/>
    </source>
</evidence>
<evidence type="ECO:0000256" key="2">
    <source>
        <dbReference type="SAM" id="Coils"/>
    </source>
</evidence>
<dbReference type="PANTHER" id="PTHR30469">
    <property type="entry name" value="MULTIDRUG RESISTANCE PROTEIN MDTA"/>
    <property type="match status" value="1"/>
</dbReference>
<dbReference type="InterPro" id="IPR058627">
    <property type="entry name" value="MdtA-like_C"/>
</dbReference>
<comment type="caution">
    <text evidence="6">The sequence shown here is derived from an EMBL/GenBank/DDBJ whole genome shotgun (WGS) entry which is preliminary data.</text>
</comment>